<feature type="domain" description="Sulfotransferase" evidence="2">
    <location>
        <begin position="29"/>
        <end position="135"/>
    </location>
</feature>
<dbReference type="EMBL" id="QCYY01000453">
    <property type="protein sequence ID" value="ROT85041.1"/>
    <property type="molecule type" value="Genomic_DNA"/>
</dbReference>
<sequence>TESQEGNLNGRVILIKIHADDKRRIPDDVPVILLIRDPAEAIISFFSFMNGEGNTKKWLRNVTDDIYFTKEFDDLFDLNLREWTKLATDRLLYSQRLLVIPYEELKKDPIAQVRRALAFLGVPADEGRLECLRRYSEVPALGLQTQVDPYTPEQKLALAKAAVEVSELLRERNFPPLPVYD</sequence>
<dbReference type="SUPFAM" id="SSF52540">
    <property type="entry name" value="P-loop containing nucleoside triphosphate hydrolases"/>
    <property type="match status" value="1"/>
</dbReference>
<dbReference type="OrthoDB" id="6355878at2759"/>
<accession>A0A423U8P7</accession>
<dbReference type="PANTHER" id="PTHR45964">
    <property type="entry name" value="WSCD FAMILY MEMBER CG9164"/>
    <property type="match status" value="1"/>
</dbReference>
<evidence type="ECO:0000313" key="3">
    <source>
        <dbReference type="EMBL" id="ROT85041.1"/>
    </source>
</evidence>
<dbReference type="InterPro" id="IPR027417">
    <property type="entry name" value="P-loop_NTPase"/>
</dbReference>
<gene>
    <name evidence="3" type="ORF">C7M84_021531</name>
</gene>
<organism evidence="3 4">
    <name type="scientific">Penaeus vannamei</name>
    <name type="common">Whiteleg shrimp</name>
    <name type="synonym">Litopenaeus vannamei</name>
    <dbReference type="NCBI Taxonomy" id="6689"/>
    <lineage>
        <taxon>Eukaryota</taxon>
        <taxon>Metazoa</taxon>
        <taxon>Ecdysozoa</taxon>
        <taxon>Arthropoda</taxon>
        <taxon>Crustacea</taxon>
        <taxon>Multicrustacea</taxon>
        <taxon>Malacostraca</taxon>
        <taxon>Eumalacostraca</taxon>
        <taxon>Eucarida</taxon>
        <taxon>Decapoda</taxon>
        <taxon>Dendrobranchiata</taxon>
        <taxon>Penaeoidea</taxon>
        <taxon>Penaeidae</taxon>
        <taxon>Penaeus</taxon>
    </lineage>
</organism>
<dbReference type="GO" id="GO:0008146">
    <property type="term" value="F:sulfotransferase activity"/>
    <property type="evidence" value="ECO:0007669"/>
    <property type="project" value="InterPro"/>
</dbReference>
<protein>
    <submittedName>
        <fullName evidence="3">WSC domain-containing protein 1</fullName>
    </submittedName>
</protein>
<dbReference type="Proteomes" id="UP000283509">
    <property type="component" value="Unassembled WGS sequence"/>
</dbReference>
<evidence type="ECO:0000256" key="1">
    <source>
        <dbReference type="ARBA" id="ARBA00010236"/>
    </source>
</evidence>
<dbReference type="InterPro" id="IPR000863">
    <property type="entry name" value="Sulfotransferase_dom"/>
</dbReference>
<feature type="non-terminal residue" evidence="3">
    <location>
        <position position="1"/>
    </location>
</feature>
<comment type="caution">
    <text evidence="3">The sequence shown here is derived from an EMBL/GenBank/DDBJ whole genome shotgun (WGS) entry which is preliminary data.</text>
</comment>
<keyword evidence="4" id="KW-1185">Reference proteome</keyword>
<evidence type="ECO:0000313" key="4">
    <source>
        <dbReference type="Proteomes" id="UP000283509"/>
    </source>
</evidence>
<dbReference type="InterPro" id="IPR051589">
    <property type="entry name" value="Sialate-O-sulfotransferase"/>
</dbReference>
<name>A0A423U8P7_PENVA</name>
<comment type="similarity">
    <text evidence="1">Belongs to the WSCD family.</text>
</comment>
<reference evidence="3 4" key="2">
    <citation type="submission" date="2019-01" db="EMBL/GenBank/DDBJ databases">
        <title>The decoding of complex shrimp genome reveals the adaptation for benthos swimmer, frequently molting mechanism and breeding impact on genome.</title>
        <authorList>
            <person name="Sun Y."/>
            <person name="Gao Y."/>
            <person name="Yu Y."/>
        </authorList>
    </citation>
    <scope>NUCLEOTIDE SEQUENCE [LARGE SCALE GENOMIC DNA]</scope>
    <source>
        <tissue evidence="3">Muscle</tissue>
    </source>
</reference>
<dbReference type="STRING" id="6689.A0A423U8P7"/>
<evidence type="ECO:0000259" key="2">
    <source>
        <dbReference type="Pfam" id="PF00685"/>
    </source>
</evidence>
<proteinExistence type="inferred from homology"/>
<dbReference type="Gene3D" id="3.40.50.300">
    <property type="entry name" value="P-loop containing nucleotide triphosphate hydrolases"/>
    <property type="match status" value="1"/>
</dbReference>
<reference evidence="3 4" key="1">
    <citation type="submission" date="2018-04" db="EMBL/GenBank/DDBJ databases">
        <authorList>
            <person name="Zhang X."/>
            <person name="Yuan J."/>
            <person name="Li F."/>
            <person name="Xiang J."/>
        </authorList>
    </citation>
    <scope>NUCLEOTIDE SEQUENCE [LARGE SCALE GENOMIC DNA]</scope>
    <source>
        <tissue evidence="3">Muscle</tissue>
    </source>
</reference>
<dbReference type="PANTHER" id="PTHR45964:SF9">
    <property type="entry name" value="SULFOTRANSFERASE"/>
    <property type="match status" value="1"/>
</dbReference>
<dbReference type="AlphaFoldDB" id="A0A423U8P7"/>
<dbReference type="Pfam" id="PF00685">
    <property type="entry name" value="Sulfotransfer_1"/>
    <property type="match status" value="1"/>
</dbReference>